<dbReference type="InterPro" id="IPR008727">
    <property type="entry name" value="PAAR_motif"/>
</dbReference>
<dbReference type="Pfam" id="PF05488">
    <property type="entry name" value="PAAR_motif"/>
    <property type="match status" value="1"/>
</dbReference>
<name>A0ABW5NCE3_9FLAO</name>
<proteinExistence type="predicted"/>
<sequence>MPGPAATIGSMHTCPMCSGTTPHVGGPVTGPGIPTVLIGGKPAAVIGDQCTCTGPPDTIVMGCATVLIGGKPAATVGDMTAHGGTITVGETTVLIGTGCTAPTAVMPVPEIPFPEISILNRILRNTREAQTNQEKLKEKSEQQHGYLSEFNMSF</sequence>
<accession>A0ABW5NCE3</accession>
<gene>
    <name evidence="1" type="ORF">ACFSTE_20400</name>
</gene>
<reference evidence="2" key="1">
    <citation type="journal article" date="2019" name="Int. J. Syst. Evol. Microbiol.">
        <title>The Global Catalogue of Microorganisms (GCM) 10K type strain sequencing project: providing services to taxonomists for standard genome sequencing and annotation.</title>
        <authorList>
            <consortium name="The Broad Institute Genomics Platform"/>
            <consortium name="The Broad Institute Genome Sequencing Center for Infectious Disease"/>
            <person name="Wu L."/>
            <person name="Ma J."/>
        </authorList>
    </citation>
    <scope>NUCLEOTIDE SEQUENCE [LARGE SCALE GENOMIC DNA]</scope>
    <source>
        <strain evidence="2">KCTC 42423</strain>
    </source>
</reference>
<keyword evidence="2" id="KW-1185">Reference proteome</keyword>
<dbReference type="Proteomes" id="UP001597459">
    <property type="component" value="Unassembled WGS sequence"/>
</dbReference>
<evidence type="ECO:0000313" key="2">
    <source>
        <dbReference type="Proteomes" id="UP001597459"/>
    </source>
</evidence>
<dbReference type="CDD" id="cd14738">
    <property type="entry name" value="PAAR_2"/>
    <property type="match status" value="1"/>
</dbReference>
<comment type="caution">
    <text evidence="1">The sequence shown here is derived from an EMBL/GenBank/DDBJ whole genome shotgun (WGS) entry which is preliminary data.</text>
</comment>
<dbReference type="EMBL" id="JBHULX010000039">
    <property type="protein sequence ID" value="MFD2593212.1"/>
    <property type="molecule type" value="Genomic_DNA"/>
</dbReference>
<dbReference type="Gene3D" id="2.60.200.60">
    <property type="match status" value="2"/>
</dbReference>
<organism evidence="1 2">
    <name type="scientific">Aquimarina hainanensis</name>
    <dbReference type="NCBI Taxonomy" id="1578017"/>
    <lineage>
        <taxon>Bacteria</taxon>
        <taxon>Pseudomonadati</taxon>
        <taxon>Bacteroidota</taxon>
        <taxon>Flavobacteriia</taxon>
        <taxon>Flavobacteriales</taxon>
        <taxon>Flavobacteriaceae</taxon>
        <taxon>Aquimarina</taxon>
    </lineage>
</organism>
<evidence type="ECO:0000313" key="1">
    <source>
        <dbReference type="EMBL" id="MFD2593212.1"/>
    </source>
</evidence>
<protein>
    <submittedName>
        <fullName evidence="1">PAAR domain-containing protein</fullName>
    </submittedName>
</protein>
<dbReference type="RefSeq" id="WP_378255445.1">
    <property type="nucleotide sequence ID" value="NZ_JBHSJV010000001.1"/>
</dbReference>